<keyword evidence="6 10" id="KW-0732">Signal</keyword>
<dbReference type="AlphaFoldDB" id="A0A3Q3JRV0"/>
<reference evidence="12" key="2">
    <citation type="submission" date="2025-09" db="UniProtKB">
        <authorList>
            <consortium name="Ensembl"/>
        </authorList>
    </citation>
    <scope>IDENTIFICATION</scope>
</reference>
<dbReference type="PANTHER" id="PTHR11848:SF159">
    <property type="entry name" value="NODAL HOMOLOG"/>
    <property type="match status" value="1"/>
</dbReference>
<evidence type="ECO:0000313" key="13">
    <source>
        <dbReference type="Proteomes" id="UP000261600"/>
    </source>
</evidence>
<evidence type="ECO:0000256" key="5">
    <source>
        <dbReference type="ARBA" id="ARBA00022685"/>
    </source>
</evidence>
<dbReference type="GO" id="GO:0008083">
    <property type="term" value="F:growth factor activity"/>
    <property type="evidence" value="ECO:0007669"/>
    <property type="project" value="UniProtKB-KW"/>
</dbReference>
<keyword evidence="9" id="KW-0325">Glycoprotein</keyword>
<feature type="chain" id="PRO_5018528737" description="TGF-beta propeptide domain-containing protein" evidence="10">
    <location>
        <begin position="22"/>
        <end position="266"/>
    </location>
</feature>
<evidence type="ECO:0000256" key="10">
    <source>
        <dbReference type="SAM" id="SignalP"/>
    </source>
</evidence>
<keyword evidence="4" id="KW-0964">Secreted</keyword>
<dbReference type="Pfam" id="PF00688">
    <property type="entry name" value="TGFb_propeptide"/>
    <property type="match status" value="1"/>
</dbReference>
<dbReference type="GO" id="GO:0005615">
    <property type="term" value="C:extracellular space"/>
    <property type="evidence" value="ECO:0007669"/>
    <property type="project" value="TreeGrafter"/>
</dbReference>
<dbReference type="Gene3D" id="2.60.120.970">
    <property type="match status" value="1"/>
</dbReference>
<dbReference type="Ensembl" id="ENSMALT00000017858.1">
    <property type="protein sequence ID" value="ENSMALP00000017517.1"/>
    <property type="gene ID" value="ENSMALG00000012222.1"/>
</dbReference>
<dbReference type="GO" id="GO:0009653">
    <property type="term" value="P:anatomical structure morphogenesis"/>
    <property type="evidence" value="ECO:0007669"/>
    <property type="project" value="UniProtKB-ARBA"/>
</dbReference>
<reference evidence="12" key="1">
    <citation type="submission" date="2025-08" db="UniProtKB">
        <authorList>
            <consortium name="Ensembl"/>
        </authorList>
    </citation>
    <scope>IDENTIFICATION</scope>
</reference>
<evidence type="ECO:0000256" key="6">
    <source>
        <dbReference type="ARBA" id="ARBA00022729"/>
    </source>
</evidence>
<evidence type="ECO:0000259" key="11">
    <source>
        <dbReference type="Pfam" id="PF00688"/>
    </source>
</evidence>
<keyword evidence="5" id="KW-0165">Cleavage on pair of basic residues</keyword>
<dbReference type="STRING" id="43700.ENSMALP00000017517"/>
<evidence type="ECO:0000256" key="9">
    <source>
        <dbReference type="ARBA" id="ARBA00023180"/>
    </source>
</evidence>
<evidence type="ECO:0000256" key="1">
    <source>
        <dbReference type="ARBA" id="ARBA00004613"/>
    </source>
</evidence>
<evidence type="ECO:0000313" key="12">
    <source>
        <dbReference type="Ensembl" id="ENSMALP00000017517.1"/>
    </source>
</evidence>
<keyword evidence="7" id="KW-0339">Growth factor</keyword>
<dbReference type="Proteomes" id="UP000261600">
    <property type="component" value="Unplaced"/>
</dbReference>
<dbReference type="GO" id="GO:0005125">
    <property type="term" value="F:cytokine activity"/>
    <property type="evidence" value="ECO:0007669"/>
    <property type="project" value="TreeGrafter"/>
</dbReference>
<dbReference type="InterPro" id="IPR001111">
    <property type="entry name" value="TGF-b_propeptide"/>
</dbReference>
<name>A0A3Q3JRV0_MONAL</name>
<dbReference type="PANTHER" id="PTHR11848">
    <property type="entry name" value="TGF-BETA FAMILY"/>
    <property type="match status" value="1"/>
</dbReference>
<keyword evidence="3" id="KW-0217">Developmental protein</keyword>
<comment type="similarity">
    <text evidence="2">Belongs to the TGF-beta family.</text>
</comment>
<feature type="signal peptide" evidence="10">
    <location>
        <begin position="1"/>
        <end position="21"/>
    </location>
</feature>
<protein>
    <recommendedName>
        <fullName evidence="11">TGF-beta propeptide domain-containing protein</fullName>
    </recommendedName>
</protein>
<keyword evidence="13" id="KW-1185">Reference proteome</keyword>
<evidence type="ECO:0000256" key="7">
    <source>
        <dbReference type="ARBA" id="ARBA00023030"/>
    </source>
</evidence>
<keyword evidence="8" id="KW-1015">Disulfide bond</keyword>
<evidence type="ECO:0000256" key="2">
    <source>
        <dbReference type="ARBA" id="ARBA00006656"/>
    </source>
</evidence>
<accession>A0A3Q3JRV0</accession>
<organism evidence="12 13">
    <name type="scientific">Monopterus albus</name>
    <name type="common">Swamp eel</name>
    <dbReference type="NCBI Taxonomy" id="43700"/>
    <lineage>
        <taxon>Eukaryota</taxon>
        <taxon>Metazoa</taxon>
        <taxon>Chordata</taxon>
        <taxon>Craniata</taxon>
        <taxon>Vertebrata</taxon>
        <taxon>Euteleostomi</taxon>
        <taxon>Actinopterygii</taxon>
        <taxon>Neopterygii</taxon>
        <taxon>Teleostei</taxon>
        <taxon>Neoteleostei</taxon>
        <taxon>Acanthomorphata</taxon>
        <taxon>Anabantaria</taxon>
        <taxon>Synbranchiformes</taxon>
        <taxon>Synbranchidae</taxon>
        <taxon>Monopterus</taxon>
    </lineage>
</organism>
<dbReference type="InterPro" id="IPR015615">
    <property type="entry name" value="TGF-beta-rel"/>
</dbReference>
<proteinExistence type="inferred from homology"/>
<comment type="subcellular location">
    <subcellularLocation>
        <location evidence="1">Secreted</location>
    </subcellularLocation>
</comment>
<feature type="domain" description="TGF-beta propeptide" evidence="11">
    <location>
        <begin position="50"/>
        <end position="207"/>
    </location>
</feature>
<sequence length="266" mass="29917">MKGLAVDLSVALLLLVDLVLGVSVQPFHGMYPDALLRRMKGGSTGTEQRQQNSKLHLYMMQLYRTMLTEDRAKTPASSVHQPWAEDKDGLHDSDSVISLVAKNCHQTAKRWSITFDMSSTSVSDNVQLAELRIRLPAFTESIRASVDIYHSHSDQCSRMHCSENRLFLGHLTAHPSSMGSPSSWKVFNMTQTLRRWLQQGPPARRLEEEEAEVREEGHQELEGVHHLTADQVMMVVFSRQNPNGQRTPSLIHTAAGRGWRLARAPG</sequence>
<evidence type="ECO:0000256" key="8">
    <source>
        <dbReference type="ARBA" id="ARBA00023157"/>
    </source>
</evidence>
<evidence type="ECO:0000256" key="4">
    <source>
        <dbReference type="ARBA" id="ARBA00022525"/>
    </source>
</evidence>
<evidence type="ECO:0000256" key="3">
    <source>
        <dbReference type="ARBA" id="ARBA00022473"/>
    </source>
</evidence>